<evidence type="ECO:0000313" key="4">
    <source>
        <dbReference type="Proteomes" id="UP001301350"/>
    </source>
</evidence>
<evidence type="ECO:0000256" key="2">
    <source>
        <dbReference type="SAM" id="MobiDB-lite"/>
    </source>
</evidence>
<dbReference type="Proteomes" id="UP001301350">
    <property type="component" value="Unassembled WGS sequence"/>
</dbReference>
<dbReference type="EMBL" id="JANCYW010000004">
    <property type="protein sequence ID" value="KAK4535265.1"/>
    <property type="molecule type" value="Genomic_DNA"/>
</dbReference>
<dbReference type="AlphaFoldDB" id="A0AAV9ISI9"/>
<organism evidence="3 4">
    <name type="scientific">Cyanidium caldarium</name>
    <name type="common">Red alga</name>
    <dbReference type="NCBI Taxonomy" id="2771"/>
    <lineage>
        <taxon>Eukaryota</taxon>
        <taxon>Rhodophyta</taxon>
        <taxon>Bangiophyceae</taxon>
        <taxon>Cyanidiales</taxon>
        <taxon>Cyanidiaceae</taxon>
        <taxon>Cyanidium</taxon>
    </lineage>
</organism>
<sequence length="514" mass="56921">MAPDVPPFAWLTFLPSSREADPQLYDDLLGIWESALVRVSSAEPGALVATAEEHFARIARQQLAQTTSPSSRAAFPTEPACGPQLLAQLHAQKKLWLLERDVRPEVEGEDSPWLEPSVRLAREADGGSRLQVRTRRRRAMVPQLLAAVRRARWSTPWSTREDAAGQLSFAKTEKLTLIEALQRRGEQVAHRMRQERERHARILYIVDEVAERFCGASIEEALAIVLWLRRQGLGYLCPVVVEDGCYLGFKFGKEALRDGDRLWLTLAVVQRRLEARAAAWQQVAAASEQAVRQMLPRQAHRQERAAPDIAAASAGVMTRSMTAQRRRLRQLLLQKRQAEGRALRIRDAGQNIEQLAAAVQQAQDDRMVVDALRAGNVCAQALQRRVGGVAAMTAALDDLAEVLQDSREVAQVLTDDAMLNAEDIAGELDEEGDLGDAGVYDTEEEAGVSDAAHVQSAPRARDRSNVSSGRGRAPILRRSLERTEHAQPPSSSRSADDELDALEATLHRVLLTEQ</sequence>
<feature type="region of interest" description="Disordered" evidence="2">
    <location>
        <begin position="445"/>
        <end position="500"/>
    </location>
</feature>
<proteinExistence type="predicted"/>
<evidence type="ECO:0000313" key="3">
    <source>
        <dbReference type="EMBL" id="KAK4535265.1"/>
    </source>
</evidence>
<keyword evidence="1" id="KW-0175">Coiled coil</keyword>
<evidence type="ECO:0000256" key="1">
    <source>
        <dbReference type="SAM" id="Coils"/>
    </source>
</evidence>
<accession>A0AAV9ISI9</accession>
<comment type="caution">
    <text evidence="3">The sequence shown here is derived from an EMBL/GenBank/DDBJ whole genome shotgun (WGS) entry which is preliminary data.</text>
</comment>
<reference evidence="3 4" key="1">
    <citation type="submission" date="2022-07" db="EMBL/GenBank/DDBJ databases">
        <title>Genome-wide signatures of adaptation to extreme environments.</title>
        <authorList>
            <person name="Cho C.H."/>
            <person name="Yoon H.S."/>
        </authorList>
    </citation>
    <scope>NUCLEOTIDE SEQUENCE [LARGE SCALE GENOMIC DNA]</scope>
    <source>
        <strain evidence="3 4">DBV 063 E5</strain>
    </source>
</reference>
<keyword evidence="4" id="KW-1185">Reference proteome</keyword>
<name>A0AAV9ISI9_CYACA</name>
<gene>
    <name evidence="3" type="ORF">CDCA_CDCA04G1290</name>
</gene>
<feature type="coiled-coil region" evidence="1">
    <location>
        <begin position="321"/>
        <end position="365"/>
    </location>
</feature>
<protein>
    <submittedName>
        <fullName evidence="3">Uncharacterized protein</fullName>
    </submittedName>
</protein>